<dbReference type="Proteomes" id="UP000179536">
    <property type="component" value="Unassembled WGS sequence"/>
</dbReference>
<evidence type="ECO:0000313" key="3">
    <source>
        <dbReference type="EMBL" id="MUP11920.1"/>
    </source>
</evidence>
<gene>
    <name evidence="3" type="ORF">BBK91_018845</name>
    <name evidence="2" type="ORF">BBL17_024960</name>
</gene>
<evidence type="ECO:0000259" key="1">
    <source>
        <dbReference type="Pfam" id="PF13274"/>
    </source>
</evidence>
<dbReference type="Proteomes" id="UP000179454">
    <property type="component" value="Unassembled WGS sequence"/>
</dbReference>
<dbReference type="RefSeq" id="WP_015917611.1">
    <property type="nucleotide sequence ID" value="NZ_MBFA02000013.1"/>
</dbReference>
<keyword evidence="4" id="KW-1185">Reference proteome</keyword>
<sequence>MLLVVDGMSGADRKKAEVVAVNPDLERVLAAVSYVIFTAQRKSKKPTQYDVVKSLFLADRTHLNKYGRLVSSDRYVAMKHGPVPSTAYNVLKNDGPTLKRYELDHLPWNSEAGDGGKIYYSDPDISSVDEVLSPSDKVAIEDAVSTVLSLSFGQIRRLTHDDPAYIDAWEDESERKQFPMSLGLLFESPNFERARELSDISKL</sequence>
<comment type="caution">
    <text evidence="3">The sequence shown here is derived from an EMBL/GenBank/DDBJ whole genome shotgun (WGS) entry which is preliminary data.</text>
</comment>
<evidence type="ECO:0000313" key="5">
    <source>
        <dbReference type="Proteomes" id="UP000179536"/>
    </source>
</evidence>
<feature type="domain" description="Antitoxin SocA-like Panacea" evidence="1">
    <location>
        <begin position="52"/>
        <end position="163"/>
    </location>
</feature>
<dbReference type="EMBL" id="MBFE02000027">
    <property type="protein sequence ID" value="MUO45024.1"/>
    <property type="molecule type" value="Genomic_DNA"/>
</dbReference>
<dbReference type="EMBL" id="MBFA02000013">
    <property type="protein sequence ID" value="MUP11920.1"/>
    <property type="molecule type" value="Genomic_DNA"/>
</dbReference>
<protein>
    <submittedName>
        <fullName evidence="3">DUF4065 domain-containing protein</fullName>
    </submittedName>
</protein>
<evidence type="ECO:0000313" key="4">
    <source>
        <dbReference type="Proteomes" id="UP000179454"/>
    </source>
</evidence>
<proteinExistence type="predicted"/>
<accession>A0ABD6HDM7</accession>
<dbReference type="Pfam" id="PF13274">
    <property type="entry name" value="SocA_Panacea"/>
    <property type="match status" value="1"/>
</dbReference>
<dbReference type="InterPro" id="IPR025272">
    <property type="entry name" value="SocA_Panacea"/>
</dbReference>
<reference evidence="4 5" key="1">
    <citation type="submission" date="2019-11" db="EMBL/GenBank/DDBJ databases">
        <title>Whole-genome sequencing of Allorhizobium vitis.</title>
        <authorList>
            <person name="Gan H.M."/>
            <person name="Savka M.A."/>
        </authorList>
    </citation>
    <scope>NUCLEOTIDE SEQUENCE [LARGE SCALE GENOMIC DNA]</scope>
    <source>
        <strain evidence="3 5">RF2/1</strain>
        <strain evidence="2 4">T1/7</strain>
    </source>
</reference>
<dbReference type="AlphaFoldDB" id="A0ABD6HDM7"/>
<evidence type="ECO:0000313" key="2">
    <source>
        <dbReference type="EMBL" id="MUO45024.1"/>
    </source>
</evidence>
<name>A0ABD6HDM7_AGRVI</name>
<organism evidence="3 5">
    <name type="scientific">Agrobacterium vitis</name>
    <name type="common">Rhizobium vitis</name>
    <dbReference type="NCBI Taxonomy" id="373"/>
    <lineage>
        <taxon>Bacteria</taxon>
        <taxon>Pseudomonadati</taxon>
        <taxon>Pseudomonadota</taxon>
        <taxon>Alphaproteobacteria</taxon>
        <taxon>Hyphomicrobiales</taxon>
        <taxon>Rhizobiaceae</taxon>
        <taxon>Rhizobium/Agrobacterium group</taxon>
        <taxon>Agrobacterium</taxon>
    </lineage>
</organism>